<dbReference type="RefSeq" id="WP_058286587.1">
    <property type="nucleotide sequence ID" value="NZ_CYSR01000027.1"/>
</dbReference>
<keyword evidence="2" id="KW-0520">NAD</keyword>
<dbReference type="AlphaFoldDB" id="A0A0P1HXL2"/>
<dbReference type="SUPFAM" id="SSF51735">
    <property type="entry name" value="NAD(P)-binding Rossmann-fold domains"/>
    <property type="match status" value="1"/>
</dbReference>
<dbReference type="PANTHER" id="PTHR43333">
    <property type="entry name" value="2-HACID_DH_C DOMAIN-CONTAINING PROTEIN"/>
    <property type="match status" value="1"/>
</dbReference>
<dbReference type="GO" id="GO:0051287">
    <property type="term" value="F:NAD binding"/>
    <property type="evidence" value="ECO:0007669"/>
    <property type="project" value="InterPro"/>
</dbReference>
<dbReference type="CDD" id="cd12164">
    <property type="entry name" value="GDH_like_2"/>
    <property type="match status" value="1"/>
</dbReference>
<keyword evidence="4" id="KW-0670">Pyruvate</keyword>
<dbReference type="STRING" id="1396826.PHA8399_02645"/>
<reference evidence="4 5" key="1">
    <citation type="submission" date="2015-09" db="EMBL/GenBank/DDBJ databases">
        <authorList>
            <consortium name="Swine Surveillance"/>
        </authorList>
    </citation>
    <scope>NUCLEOTIDE SEQUENCE [LARGE SCALE GENOMIC DNA]</scope>
    <source>
        <strain evidence="4 5">CECT 8399</strain>
    </source>
</reference>
<proteinExistence type="predicted"/>
<evidence type="ECO:0000256" key="2">
    <source>
        <dbReference type="ARBA" id="ARBA00023027"/>
    </source>
</evidence>
<dbReference type="Proteomes" id="UP000051326">
    <property type="component" value="Unassembled WGS sequence"/>
</dbReference>
<name>A0A0P1HXL2_9RHOB</name>
<evidence type="ECO:0000313" key="4">
    <source>
        <dbReference type="EMBL" id="CUI00513.1"/>
    </source>
</evidence>
<dbReference type="EC" id="1.1.1.79" evidence="4"/>
<evidence type="ECO:0000256" key="1">
    <source>
        <dbReference type="ARBA" id="ARBA00023002"/>
    </source>
</evidence>
<dbReference type="InterPro" id="IPR029752">
    <property type="entry name" value="D-isomer_DH_CS1"/>
</dbReference>
<protein>
    <submittedName>
        <fullName evidence="4">Glyoxylate/hydroxypyruvate reductase A</fullName>
        <ecNumber evidence="4">1.1.1.79</ecNumber>
    </submittedName>
</protein>
<dbReference type="PROSITE" id="PS00065">
    <property type="entry name" value="D_2_HYDROXYACID_DH_1"/>
    <property type="match status" value="1"/>
</dbReference>
<dbReference type="InterPro" id="IPR036291">
    <property type="entry name" value="NAD(P)-bd_dom_sf"/>
</dbReference>
<gene>
    <name evidence="4" type="primary">ghrA_2</name>
    <name evidence="4" type="ORF">PHA8399_02645</name>
</gene>
<accession>A0A0P1HXL2</accession>
<evidence type="ECO:0000259" key="3">
    <source>
        <dbReference type="Pfam" id="PF02826"/>
    </source>
</evidence>
<evidence type="ECO:0000313" key="5">
    <source>
        <dbReference type="Proteomes" id="UP000051326"/>
    </source>
</evidence>
<dbReference type="InterPro" id="IPR006140">
    <property type="entry name" value="D-isomer_DH_NAD-bd"/>
</dbReference>
<feature type="domain" description="D-isomer specific 2-hydroxyacid dehydrogenase NAD-binding" evidence="3">
    <location>
        <begin position="105"/>
        <end position="277"/>
    </location>
</feature>
<dbReference type="Pfam" id="PF02826">
    <property type="entry name" value="2-Hacid_dh_C"/>
    <property type="match status" value="1"/>
</dbReference>
<keyword evidence="1 4" id="KW-0560">Oxidoreductase</keyword>
<dbReference type="Gene3D" id="3.40.50.720">
    <property type="entry name" value="NAD(P)-binding Rossmann-like Domain"/>
    <property type="match status" value="2"/>
</dbReference>
<sequence>MAVLISIGHDGWYTEDQLAEELRAVDPGADIRPLSAPGNLEEVTMLAVSALKGDLPARLPNLQLVQKLGAGVETIVAHPGLAPHVRIARLKPQEPAQEIAEYCLGYVLRGQRNMAAHAAAQARCAWQPLAPKRPADTTVGVLGLGHIGGRTARLMRDMRFRVLGWSRSPKEIEGVGCRHGEAALTQLLSECDYVCSILPSTPATRGLMNAEKLAAMKPGATLINAGRGDLVDEPALLAALNAGTPGQAVLDVVRQEPLHADSPLWTHPRVTITPHVSGWHLGGALRDVVENYRRLHAGEPLLHEVDRQRGY</sequence>
<organism evidence="4 5">
    <name type="scientific">Leisingera aquaemixtae</name>
    <dbReference type="NCBI Taxonomy" id="1396826"/>
    <lineage>
        <taxon>Bacteria</taxon>
        <taxon>Pseudomonadati</taxon>
        <taxon>Pseudomonadota</taxon>
        <taxon>Alphaproteobacteria</taxon>
        <taxon>Rhodobacterales</taxon>
        <taxon>Roseobacteraceae</taxon>
        <taxon>Leisingera</taxon>
    </lineage>
</organism>
<dbReference type="EMBL" id="CYSR01000027">
    <property type="protein sequence ID" value="CUI00513.1"/>
    <property type="molecule type" value="Genomic_DNA"/>
</dbReference>
<dbReference type="PANTHER" id="PTHR43333:SF1">
    <property type="entry name" value="D-ISOMER SPECIFIC 2-HYDROXYACID DEHYDROGENASE NAD-BINDING DOMAIN-CONTAINING PROTEIN"/>
    <property type="match status" value="1"/>
</dbReference>
<dbReference type="GO" id="GO:0030267">
    <property type="term" value="F:glyoxylate reductase (NADPH) activity"/>
    <property type="evidence" value="ECO:0007669"/>
    <property type="project" value="UniProtKB-EC"/>
</dbReference>